<evidence type="ECO:0000313" key="3">
    <source>
        <dbReference type="EMBL" id="BCL28779.1"/>
    </source>
</evidence>
<dbReference type="GO" id="GO:0003677">
    <property type="term" value="F:DNA binding"/>
    <property type="evidence" value="ECO:0007669"/>
    <property type="project" value="InterPro"/>
</dbReference>
<dbReference type="Gene3D" id="3.40.1410.10">
    <property type="entry name" value="Chorismate lyase-like"/>
    <property type="match status" value="1"/>
</dbReference>
<dbReference type="OrthoDB" id="120836at2"/>
<keyword evidence="4" id="KW-1185">Reference proteome</keyword>
<evidence type="ECO:0000256" key="1">
    <source>
        <dbReference type="SAM" id="MobiDB-lite"/>
    </source>
</evidence>
<evidence type="ECO:0000313" key="4">
    <source>
        <dbReference type="Proteomes" id="UP000516444"/>
    </source>
</evidence>
<proteinExistence type="predicted"/>
<dbReference type="SUPFAM" id="SSF64288">
    <property type="entry name" value="Chorismate lyase-like"/>
    <property type="match status" value="1"/>
</dbReference>
<protein>
    <recommendedName>
        <fullName evidence="2">UbiC transcription regulator-associated domain-containing protein</fullName>
    </recommendedName>
</protein>
<dbReference type="EMBL" id="AP023440">
    <property type="protein sequence ID" value="BCL28779.1"/>
    <property type="molecule type" value="Genomic_DNA"/>
</dbReference>
<dbReference type="InterPro" id="IPR011663">
    <property type="entry name" value="UTRA"/>
</dbReference>
<feature type="region of interest" description="Disordered" evidence="1">
    <location>
        <begin position="136"/>
        <end position="166"/>
    </location>
</feature>
<accession>A0A7G1P0K6</accession>
<name>A0A7G1P0K6_9ACTN</name>
<organism evidence="3 4">
    <name type="scientific">Streptomyces aurantiacus</name>
    <dbReference type="NCBI Taxonomy" id="47760"/>
    <lineage>
        <taxon>Bacteria</taxon>
        <taxon>Bacillati</taxon>
        <taxon>Actinomycetota</taxon>
        <taxon>Actinomycetes</taxon>
        <taxon>Kitasatosporales</taxon>
        <taxon>Streptomycetaceae</taxon>
        <taxon>Streptomyces</taxon>
        <taxon>Streptomyces aurantiacus group</taxon>
    </lineage>
</organism>
<evidence type="ECO:0000259" key="2">
    <source>
        <dbReference type="Pfam" id="PF07702"/>
    </source>
</evidence>
<dbReference type="AlphaFoldDB" id="A0A7G1P0K6"/>
<feature type="domain" description="UbiC transcription regulator-associated" evidence="2">
    <location>
        <begin position="44"/>
        <end position="99"/>
    </location>
</feature>
<gene>
    <name evidence="3" type="ORF">GCM10017557_36380</name>
</gene>
<reference evidence="3 4" key="1">
    <citation type="journal article" date="2014" name="Int. J. Syst. Evol. Microbiol.">
        <title>Complete genome sequence of Corynebacterium casei LMG S-19264T (=DSM 44701T), isolated from a smear-ripened cheese.</title>
        <authorList>
            <consortium name="US DOE Joint Genome Institute (JGI-PGF)"/>
            <person name="Walter F."/>
            <person name="Albersmeier A."/>
            <person name="Kalinowski J."/>
            <person name="Ruckert C."/>
        </authorList>
    </citation>
    <scope>NUCLEOTIDE SEQUENCE [LARGE SCALE GENOMIC DNA]</scope>
    <source>
        <strain evidence="3 4">JCM 4677</strain>
    </source>
</reference>
<dbReference type="Pfam" id="PF07702">
    <property type="entry name" value="UTRA"/>
    <property type="match status" value="1"/>
</dbReference>
<dbReference type="GO" id="GO:0006355">
    <property type="term" value="P:regulation of DNA-templated transcription"/>
    <property type="evidence" value="ECO:0007669"/>
    <property type="project" value="InterPro"/>
</dbReference>
<dbReference type="InterPro" id="IPR028978">
    <property type="entry name" value="Chorismate_lyase_/UTRA_dom_sf"/>
</dbReference>
<sequence>MAARHGSGVFVRETQRLFPFGSDRYSRRNRETGLTPFRLEADRQGKEAPIDVVSIARKRPPQEVAERLNTPVDEESVVHRENHYFADDEPVQIVSTYLRNPSTRSATWLPTPDPASLRPRRLRKRSQAAIRRLVGVGRGQPRNSRRLTAPMKSCQPSRVNRSMGLL</sequence>
<dbReference type="Proteomes" id="UP000516444">
    <property type="component" value="Chromosome"/>
</dbReference>
<dbReference type="KEGG" id="sgm:GCM10017557_36380"/>